<keyword evidence="2" id="KW-1185">Reference proteome</keyword>
<accession>A0A0R3LQK1</accession>
<evidence type="ECO:0000313" key="1">
    <source>
        <dbReference type="EMBL" id="KRR07925.1"/>
    </source>
</evidence>
<organism evidence="1 2">
    <name type="scientific">Bradyrhizobium jicamae</name>
    <dbReference type="NCBI Taxonomy" id="280332"/>
    <lineage>
        <taxon>Bacteria</taxon>
        <taxon>Pseudomonadati</taxon>
        <taxon>Pseudomonadota</taxon>
        <taxon>Alphaproteobacteria</taxon>
        <taxon>Hyphomicrobiales</taxon>
        <taxon>Nitrobacteraceae</taxon>
        <taxon>Bradyrhizobium</taxon>
    </lineage>
</organism>
<evidence type="ECO:0000313" key="2">
    <source>
        <dbReference type="Proteomes" id="UP000050863"/>
    </source>
</evidence>
<reference evidence="1 2" key="1">
    <citation type="submission" date="2014-03" db="EMBL/GenBank/DDBJ databases">
        <title>Bradyrhizobium valentinum sp. nov., isolated from effective nodules of Lupinus mariae-josephae, a lupine endemic of basic-lime soils in Eastern Spain.</title>
        <authorList>
            <person name="Duran D."/>
            <person name="Rey L."/>
            <person name="Navarro A."/>
            <person name="Busquets A."/>
            <person name="Imperial J."/>
            <person name="Ruiz-Argueso T."/>
        </authorList>
    </citation>
    <scope>NUCLEOTIDE SEQUENCE [LARGE SCALE GENOMIC DNA]</scope>
    <source>
        <strain evidence="1 2">PAC68</strain>
    </source>
</reference>
<dbReference type="InterPro" id="IPR013328">
    <property type="entry name" value="6PGD_dom2"/>
</dbReference>
<proteinExistence type="predicted"/>
<gene>
    <name evidence="1" type="ORF">CQ12_25330</name>
</gene>
<dbReference type="EMBL" id="LLXZ01000096">
    <property type="protein sequence ID" value="KRR07925.1"/>
    <property type="molecule type" value="Genomic_DNA"/>
</dbReference>
<sequence>MTMGIAAVAAEVCQFASGLDIDLVTLRSLVSRGSNNSGIFQAFVAFLLGGKPDVLAISMANSAKDIGCAVRLADESAVSVPVLVAVANKLNLSVMAGKGKLTRSNLSRP</sequence>
<dbReference type="Gene3D" id="1.10.1040.10">
    <property type="entry name" value="N-(1-d-carboxylethyl)-l-norvaline Dehydrogenase, domain 2"/>
    <property type="match status" value="1"/>
</dbReference>
<dbReference type="Proteomes" id="UP000050863">
    <property type="component" value="Unassembled WGS sequence"/>
</dbReference>
<name>A0A0R3LQK1_9BRAD</name>
<dbReference type="AlphaFoldDB" id="A0A0R3LQK1"/>
<dbReference type="InterPro" id="IPR008927">
    <property type="entry name" value="6-PGluconate_DH-like_C_sf"/>
</dbReference>
<dbReference type="STRING" id="280332.CQ12_25330"/>
<protein>
    <submittedName>
        <fullName evidence="1">Uncharacterized protein</fullName>
    </submittedName>
</protein>
<comment type="caution">
    <text evidence="1">The sequence shown here is derived from an EMBL/GenBank/DDBJ whole genome shotgun (WGS) entry which is preliminary data.</text>
</comment>
<dbReference type="SUPFAM" id="SSF48179">
    <property type="entry name" value="6-phosphogluconate dehydrogenase C-terminal domain-like"/>
    <property type="match status" value="1"/>
</dbReference>